<dbReference type="InterPro" id="IPR007809">
    <property type="entry name" value="FlgN-like"/>
</dbReference>
<dbReference type="Proteomes" id="UP000593802">
    <property type="component" value="Chromosome"/>
</dbReference>
<dbReference type="KEGG" id="eff:skT53_28480"/>
<name>A0A7I8DCF0_9BACL</name>
<sequence>MDPIGQLILVVEELLHEHEAFLQVAERKKQTLIKGDIDTLQEILNVEVSFVRKIEALEEERMRQGQQIAELYNLQLEELTATKLAALIENPEQVAKLKLLTGRFAKVVGDLQAVNDLNGQLIRQSLDLVQRTIEMITDVPGAGLYTGKGDTGQAAGQRRFFDTQA</sequence>
<protein>
    <recommendedName>
        <fullName evidence="4">Flagellar protein FlgN</fullName>
    </recommendedName>
</protein>
<proteinExistence type="predicted"/>
<dbReference type="GO" id="GO:0044780">
    <property type="term" value="P:bacterial-type flagellum assembly"/>
    <property type="evidence" value="ECO:0007669"/>
    <property type="project" value="InterPro"/>
</dbReference>
<dbReference type="InterPro" id="IPR036679">
    <property type="entry name" value="FlgN-like_sf"/>
</dbReference>
<evidence type="ECO:0000313" key="2">
    <source>
        <dbReference type="EMBL" id="BCJ87863.1"/>
    </source>
</evidence>
<evidence type="ECO:0000313" key="3">
    <source>
        <dbReference type="Proteomes" id="UP000593802"/>
    </source>
</evidence>
<dbReference type="RefSeq" id="WP_200758317.1">
    <property type="nucleotide sequence ID" value="NZ_AP023366.1"/>
</dbReference>
<keyword evidence="3" id="KW-1185">Reference proteome</keyword>
<evidence type="ECO:0000256" key="1">
    <source>
        <dbReference type="ARBA" id="ARBA00022795"/>
    </source>
</evidence>
<organism evidence="2 3">
    <name type="scientific">Effusibacillus dendaii</name>
    <dbReference type="NCBI Taxonomy" id="2743772"/>
    <lineage>
        <taxon>Bacteria</taxon>
        <taxon>Bacillati</taxon>
        <taxon>Bacillota</taxon>
        <taxon>Bacilli</taxon>
        <taxon>Bacillales</taxon>
        <taxon>Alicyclobacillaceae</taxon>
        <taxon>Effusibacillus</taxon>
    </lineage>
</organism>
<evidence type="ECO:0008006" key="4">
    <source>
        <dbReference type="Google" id="ProtNLM"/>
    </source>
</evidence>
<dbReference type="Gene3D" id="1.20.58.300">
    <property type="entry name" value="FlgN-like"/>
    <property type="match status" value="1"/>
</dbReference>
<dbReference type="Pfam" id="PF05130">
    <property type="entry name" value="FlgN"/>
    <property type="match status" value="1"/>
</dbReference>
<reference evidence="2 3" key="1">
    <citation type="submission" date="2020-08" db="EMBL/GenBank/DDBJ databases">
        <title>Complete Genome Sequence of Effusibacillus dendaii Strain skT53, Isolated from Farmland soil.</title>
        <authorList>
            <person name="Konishi T."/>
            <person name="Kawasaki H."/>
        </authorList>
    </citation>
    <scope>NUCLEOTIDE SEQUENCE [LARGE SCALE GENOMIC DNA]</scope>
    <source>
        <strain evidence="3">skT53</strain>
    </source>
</reference>
<accession>A0A7I8DCF0</accession>
<dbReference type="AlphaFoldDB" id="A0A7I8DCF0"/>
<dbReference type="SUPFAM" id="SSF140566">
    <property type="entry name" value="FlgN-like"/>
    <property type="match status" value="1"/>
</dbReference>
<keyword evidence="1" id="KW-1005">Bacterial flagellum biogenesis</keyword>
<dbReference type="EMBL" id="AP023366">
    <property type="protein sequence ID" value="BCJ87863.1"/>
    <property type="molecule type" value="Genomic_DNA"/>
</dbReference>
<gene>
    <name evidence="2" type="ORF">skT53_28480</name>
</gene>